<dbReference type="AlphaFoldDB" id="K7Z305"/>
<dbReference type="HOGENOM" id="CLU_3150659_0_0_5"/>
<gene>
    <name evidence="1" type="ORF">A1OE_144</name>
</gene>
<organism evidence="1 2">
    <name type="scientific">Candidatus Endolissoclinum faulkneri L2</name>
    <dbReference type="NCBI Taxonomy" id="1193729"/>
    <lineage>
        <taxon>Bacteria</taxon>
        <taxon>Pseudomonadati</taxon>
        <taxon>Pseudomonadota</taxon>
        <taxon>Alphaproteobacteria</taxon>
        <taxon>Rhodospirillales</taxon>
        <taxon>Rhodospirillaceae</taxon>
        <taxon>Candidatus Endolissoclinum</taxon>
    </lineage>
</organism>
<dbReference type="EMBL" id="CP003539">
    <property type="protein sequence ID" value="AFX98348.1"/>
    <property type="molecule type" value="Genomic_DNA"/>
</dbReference>
<dbReference type="Proteomes" id="UP000010077">
    <property type="component" value="Chromosome"/>
</dbReference>
<protein>
    <submittedName>
        <fullName evidence="1">Uncharacterized protein</fullName>
    </submittedName>
</protein>
<keyword evidence="2" id="KW-1185">Reference proteome</keyword>
<dbReference type="KEGG" id="thal:A1OE_144"/>
<evidence type="ECO:0000313" key="1">
    <source>
        <dbReference type="EMBL" id="AFX98348.1"/>
    </source>
</evidence>
<name>K7Z305_9PROT</name>
<reference evidence="1 2" key="1">
    <citation type="journal article" date="2012" name="Proc. Natl. Acad. Sci. U.S.A.">
        <title>Genome streamlining and chemical defense in a coral reef symbiosis.</title>
        <authorList>
            <person name="Kwan J.C."/>
            <person name="Donia M.S."/>
            <person name="Han A.W."/>
            <person name="Hirose E."/>
            <person name="Haygood M.G."/>
            <person name="Schmidt E.W."/>
        </authorList>
    </citation>
    <scope>NUCLEOTIDE SEQUENCE [LARGE SCALE GENOMIC DNA]</scope>
    <source>
        <strain evidence="1 2">L2</strain>
    </source>
</reference>
<sequence length="48" mass="5618">MLGYWVSAMSNNMLILTNKHEDLIVFLLSKLVYRITICKKVNNLYELA</sequence>
<evidence type="ECO:0000313" key="2">
    <source>
        <dbReference type="Proteomes" id="UP000010077"/>
    </source>
</evidence>
<proteinExistence type="predicted"/>
<accession>K7Z305</accession>